<dbReference type="Proteomes" id="UP000317039">
    <property type="component" value="Chromosome"/>
</dbReference>
<dbReference type="InterPro" id="IPR000064">
    <property type="entry name" value="NLP_P60_dom"/>
</dbReference>
<dbReference type="GO" id="GO:0008234">
    <property type="term" value="F:cysteine-type peptidase activity"/>
    <property type="evidence" value="ECO:0007669"/>
    <property type="project" value="UniProtKB-KW"/>
</dbReference>
<keyword evidence="3" id="KW-0378">Hydrolase</keyword>
<accession>A0A516NW63</accession>
<protein>
    <submittedName>
        <fullName evidence="6">NlpC/P60 family protein</fullName>
    </submittedName>
</protein>
<reference evidence="6 7" key="1">
    <citation type="submission" date="2019-07" db="EMBL/GenBank/DDBJ databases">
        <title>Complete Genome Sequence and Methylome Analysis of Nocardia otitidis-caviarum NEB252.</title>
        <authorList>
            <person name="Fomenkov A."/>
            <person name="Anton B.P."/>
            <person name="Vincze T."/>
            <person name="Roberts R.J."/>
        </authorList>
    </citation>
    <scope>NUCLEOTIDE SEQUENCE [LARGE SCALE GENOMIC DNA]</scope>
    <source>
        <strain evidence="6 7">NEB252</strain>
    </source>
</reference>
<evidence type="ECO:0000256" key="1">
    <source>
        <dbReference type="ARBA" id="ARBA00007074"/>
    </source>
</evidence>
<evidence type="ECO:0000256" key="2">
    <source>
        <dbReference type="ARBA" id="ARBA00022670"/>
    </source>
</evidence>
<evidence type="ECO:0000313" key="6">
    <source>
        <dbReference type="EMBL" id="QDP83121.1"/>
    </source>
</evidence>
<sequence>MAPPAPQPAAAPAASRSVTVAGLGTFPVPEGVPPLVGIPGVTDNPAPVAVPDRPTTGERAVEAARSKLGTAYRMGGTGPDSFDCSGLVQWSYREAGVDLPRTSQGQLAVGTPVGVDELQPGDLVSFYGGGHSALYAGDGRIIHASTYGVGVTETELGDMPITGARRY</sequence>
<dbReference type="InterPro" id="IPR038765">
    <property type="entry name" value="Papain-like_cys_pep_sf"/>
</dbReference>
<dbReference type="PANTHER" id="PTHR47359:SF3">
    <property type="entry name" value="NLP_P60 DOMAIN-CONTAINING PROTEIN-RELATED"/>
    <property type="match status" value="1"/>
</dbReference>
<dbReference type="Pfam" id="PF00877">
    <property type="entry name" value="NLPC_P60"/>
    <property type="match status" value="1"/>
</dbReference>
<organism evidence="6 7">
    <name type="scientific">Nocardia otitidiscaviarum</name>
    <dbReference type="NCBI Taxonomy" id="1823"/>
    <lineage>
        <taxon>Bacteria</taxon>
        <taxon>Bacillati</taxon>
        <taxon>Actinomycetota</taxon>
        <taxon>Actinomycetes</taxon>
        <taxon>Mycobacteriales</taxon>
        <taxon>Nocardiaceae</taxon>
        <taxon>Nocardia</taxon>
    </lineage>
</organism>
<dbReference type="PROSITE" id="PS51935">
    <property type="entry name" value="NLPC_P60"/>
    <property type="match status" value="1"/>
</dbReference>
<evidence type="ECO:0000259" key="5">
    <source>
        <dbReference type="PROSITE" id="PS51935"/>
    </source>
</evidence>
<dbReference type="KEGG" id="nod:FOH10_01330"/>
<evidence type="ECO:0000256" key="3">
    <source>
        <dbReference type="ARBA" id="ARBA00022801"/>
    </source>
</evidence>
<evidence type="ECO:0000256" key="4">
    <source>
        <dbReference type="ARBA" id="ARBA00022807"/>
    </source>
</evidence>
<dbReference type="InterPro" id="IPR051794">
    <property type="entry name" value="PG_Endopeptidase_C40"/>
</dbReference>
<dbReference type="SUPFAM" id="SSF54001">
    <property type="entry name" value="Cysteine proteinases"/>
    <property type="match status" value="1"/>
</dbReference>
<dbReference type="EMBL" id="CP041695">
    <property type="protein sequence ID" value="QDP83121.1"/>
    <property type="molecule type" value="Genomic_DNA"/>
</dbReference>
<dbReference type="GO" id="GO:0006508">
    <property type="term" value="P:proteolysis"/>
    <property type="evidence" value="ECO:0007669"/>
    <property type="project" value="UniProtKB-KW"/>
</dbReference>
<dbReference type="PANTHER" id="PTHR47359">
    <property type="entry name" value="PEPTIDOGLYCAN DL-ENDOPEPTIDASE CWLO"/>
    <property type="match status" value="1"/>
</dbReference>
<name>A0A516NW63_9NOCA</name>
<comment type="similarity">
    <text evidence="1">Belongs to the peptidase C40 family.</text>
</comment>
<keyword evidence="4" id="KW-0788">Thiol protease</keyword>
<evidence type="ECO:0000313" key="7">
    <source>
        <dbReference type="Proteomes" id="UP000317039"/>
    </source>
</evidence>
<feature type="domain" description="NlpC/P60" evidence="5">
    <location>
        <begin position="54"/>
        <end position="167"/>
    </location>
</feature>
<dbReference type="Gene3D" id="3.90.1720.10">
    <property type="entry name" value="endopeptidase domain like (from Nostoc punctiforme)"/>
    <property type="match status" value="1"/>
</dbReference>
<keyword evidence="2" id="KW-0645">Protease</keyword>
<gene>
    <name evidence="6" type="ORF">FOH10_01330</name>
</gene>
<proteinExistence type="inferred from homology"/>
<dbReference type="AlphaFoldDB" id="A0A516NW63"/>